<dbReference type="GO" id="GO:0008270">
    <property type="term" value="F:zinc ion binding"/>
    <property type="evidence" value="ECO:0007669"/>
    <property type="project" value="UniProtKB-KW"/>
</dbReference>
<dbReference type="Proteomes" id="UP000332933">
    <property type="component" value="Unassembled WGS sequence"/>
</dbReference>
<keyword evidence="5" id="KW-0472">Membrane</keyword>
<dbReference type="InterPro" id="IPR015915">
    <property type="entry name" value="Kelch-typ_b-propeller"/>
</dbReference>
<dbReference type="OrthoDB" id="8062037at2759"/>
<keyword evidence="9" id="KW-1185">Reference proteome</keyword>
<dbReference type="PANTHER" id="PTHR46093">
    <property type="entry name" value="ACYL-COA-BINDING DOMAIN-CONTAINING PROTEIN 5"/>
    <property type="match status" value="1"/>
</dbReference>
<dbReference type="Pfam" id="PF01344">
    <property type="entry name" value="Kelch_1"/>
    <property type="match status" value="1"/>
</dbReference>
<organism evidence="8 9">
    <name type="scientific">Aphanomyces stellatus</name>
    <dbReference type="NCBI Taxonomy" id="120398"/>
    <lineage>
        <taxon>Eukaryota</taxon>
        <taxon>Sar</taxon>
        <taxon>Stramenopiles</taxon>
        <taxon>Oomycota</taxon>
        <taxon>Saprolegniomycetes</taxon>
        <taxon>Saprolegniales</taxon>
        <taxon>Verrucalvaceae</taxon>
        <taxon>Aphanomyces</taxon>
    </lineage>
</organism>
<dbReference type="InterPro" id="IPR001841">
    <property type="entry name" value="Znf_RING"/>
</dbReference>
<evidence type="ECO:0000256" key="2">
    <source>
        <dbReference type="ARBA" id="ARBA00022737"/>
    </source>
</evidence>
<evidence type="ECO:0000256" key="4">
    <source>
        <dbReference type="SAM" id="MobiDB-lite"/>
    </source>
</evidence>
<keyword evidence="3" id="KW-0863">Zinc-finger</keyword>
<dbReference type="SMART" id="SM00184">
    <property type="entry name" value="RING"/>
    <property type="match status" value="1"/>
</dbReference>
<dbReference type="SUPFAM" id="SSF57850">
    <property type="entry name" value="RING/U-box"/>
    <property type="match status" value="1"/>
</dbReference>
<keyword evidence="5" id="KW-1133">Transmembrane helix</keyword>
<dbReference type="Gene3D" id="2.120.10.80">
    <property type="entry name" value="Kelch-type beta propeller"/>
    <property type="match status" value="2"/>
</dbReference>
<sequence>MAAGVDDAGQAWITLWNQSNTSSSALAPPPRERTVMEVLGNVLFVYGGVGHGGTFGNDILGDTWQFDLLDRTWSSLSTTTPGRRFDHVSVARQSTREMYIFGGVAYVNMFSANTSSVNMSSINMSSSVNGFLYTQLNDVWKWSATVQSWSLVQPTTSRVPVARSRTSAVPVGDDAFVIFGGMVWSSPILSPRYASWALVNDLWRFDYATQAWSQLQQLALTPTPRFGHAATTVHVGDALYMVLFGGADFFGGDGWHTLSDAWLYPLANVSLSAQNTRWLPTPTSWVRLQQTSFLDSFVEAVGINGACWLFGGAWSVDFGIENARATGSTVFVPIGATALPQVTLTIETFTGALKSNVSLSRFNHRMAVWGSNFLVFGGRAAGGGIHTDLLLRNTSVPLVISSPSDTGPDYATAGIMLLTLCILMVLVVVTICGCVITAIRRRLRRSRGDPRGDEVATHRDQRPSSTRVTRKPNCGVLSWSSSDPRPWATILRARSASWCDYKPSESLKQLPCDHRFHPSCIDAWLSKHSTCPMCKRDPFQHSPTAQAGHVT</sequence>
<dbReference type="EMBL" id="VJMH01005257">
    <property type="protein sequence ID" value="KAF0698205.1"/>
    <property type="molecule type" value="Genomic_DNA"/>
</dbReference>
<evidence type="ECO:0000256" key="1">
    <source>
        <dbReference type="ARBA" id="ARBA00022441"/>
    </source>
</evidence>
<dbReference type="AlphaFoldDB" id="A0A485KST1"/>
<evidence type="ECO:0000259" key="6">
    <source>
        <dbReference type="PROSITE" id="PS50089"/>
    </source>
</evidence>
<reference evidence="8 9" key="1">
    <citation type="submission" date="2019-03" db="EMBL/GenBank/DDBJ databases">
        <authorList>
            <person name="Gaulin E."/>
            <person name="Dumas B."/>
        </authorList>
    </citation>
    <scope>NUCLEOTIDE SEQUENCE [LARGE SCALE GENOMIC DNA]</scope>
    <source>
        <strain evidence="8">CBS 568.67</strain>
    </source>
</reference>
<dbReference type="Pfam" id="PF24681">
    <property type="entry name" value="Kelch_KLHDC2_KLHL20_DRC7"/>
    <property type="match status" value="1"/>
</dbReference>
<keyword evidence="1" id="KW-0880">Kelch repeat</keyword>
<dbReference type="EMBL" id="CAADRA010005278">
    <property type="protein sequence ID" value="VFT88057.1"/>
    <property type="molecule type" value="Genomic_DNA"/>
</dbReference>
<keyword evidence="3" id="KW-0479">Metal-binding</keyword>
<feature type="domain" description="RING-type" evidence="6">
    <location>
        <begin position="499"/>
        <end position="535"/>
    </location>
</feature>
<name>A0A485KST1_9STRA</name>
<keyword evidence="2" id="KW-0677">Repeat</keyword>
<gene>
    <name evidence="8" type="primary">Aste57867_11190</name>
    <name evidence="7" type="ORF">As57867_011148</name>
    <name evidence="8" type="ORF">ASTE57867_11190</name>
</gene>
<keyword evidence="3" id="KW-0862">Zinc</keyword>
<reference evidence="7" key="2">
    <citation type="submission" date="2019-06" db="EMBL/GenBank/DDBJ databases">
        <title>Genomics analysis of Aphanomyces spp. identifies a new class of oomycete effector associated with host adaptation.</title>
        <authorList>
            <person name="Gaulin E."/>
        </authorList>
    </citation>
    <scope>NUCLEOTIDE SEQUENCE</scope>
    <source>
        <strain evidence="7">CBS 578.67</strain>
    </source>
</reference>
<feature type="compositionally biased region" description="Basic and acidic residues" evidence="4">
    <location>
        <begin position="447"/>
        <end position="462"/>
    </location>
</feature>
<evidence type="ECO:0000313" key="9">
    <source>
        <dbReference type="Proteomes" id="UP000332933"/>
    </source>
</evidence>
<dbReference type="SUPFAM" id="SSF117281">
    <property type="entry name" value="Kelch motif"/>
    <property type="match status" value="1"/>
</dbReference>
<feature type="transmembrane region" description="Helical" evidence="5">
    <location>
        <begin position="410"/>
        <end position="439"/>
    </location>
</feature>
<dbReference type="PROSITE" id="PS50089">
    <property type="entry name" value="ZF_RING_2"/>
    <property type="match status" value="1"/>
</dbReference>
<dbReference type="InterPro" id="IPR013083">
    <property type="entry name" value="Znf_RING/FYVE/PHD"/>
</dbReference>
<evidence type="ECO:0000313" key="7">
    <source>
        <dbReference type="EMBL" id="KAF0698205.1"/>
    </source>
</evidence>
<dbReference type="Pfam" id="PF13639">
    <property type="entry name" value="zf-RING_2"/>
    <property type="match status" value="1"/>
</dbReference>
<dbReference type="Gene3D" id="3.30.40.10">
    <property type="entry name" value="Zinc/RING finger domain, C3HC4 (zinc finger)"/>
    <property type="match status" value="1"/>
</dbReference>
<evidence type="ECO:0000313" key="8">
    <source>
        <dbReference type="EMBL" id="VFT88057.1"/>
    </source>
</evidence>
<evidence type="ECO:0000256" key="3">
    <source>
        <dbReference type="PROSITE-ProRule" id="PRU00175"/>
    </source>
</evidence>
<keyword evidence="5" id="KW-0812">Transmembrane</keyword>
<feature type="region of interest" description="Disordered" evidence="4">
    <location>
        <begin position="447"/>
        <end position="473"/>
    </location>
</feature>
<proteinExistence type="predicted"/>
<dbReference type="CDD" id="cd16454">
    <property type="entry name" value="RING-H2_PA-TM-RING"/>
    <property type="match status" value="1"/>
</dbReference>
<dbReference type="PANTHER" id="PTHR46093:SF18">
    <property type="entry name" value="FIBRONECTIN TYPE-III DOMAIN-CONTAINING PROTEIN"/>
    <property type="match status" value="1"/>
</dbReference>
<protein>
    <submittedName>
        <fullName evidence="8">Aste57867_11190 protein</fullName>
    </submittedName>
</protein>
<dbReference type="InterPro" id="IPR006652">
    <property type="entry name" value="Kelch_1"/>
</dbReference>
<evidence type="ECO:0000256" key="5">
    <source>
        <dbReference type="SAM" id="Phobius"/>
    </source>
</evidence>
<accession>A0A485KST1</accession>